<keyword evidence="1" id="KW-1133">Transmembrane helix</keyword>
<organism evidence="4 5">
    <name type="scientific">Chryseosolibacter indicus</name>
    <dbReference type="NCBI Taxonomy" id="2782351"/>
    <lineage>
        <taxon>Bacteria</taxon>
        <taxon>Pseudomonadati</taxon>
        <taxon>Bacteroidota</taxon>
        <taxon>Cytophagia</taxon>
        <taxon>Cytophagales</taxon>
        <taxon>Chryseotaleaceae</taxon>
        <taxon>Chryseosolibacter</taxon>
    </lineage>
</organism>
<dbReference type="Pfam" id="PF04773">
    <property type="entry name" value="FecR"/>
    <property type="match status" value="1"/>
</dbReference>
<dbReference type="PANTHER" id="PTHR30273">
    <property type="entry name" value="PERIPLASMIC SIGNAL SENSOR AND SIGMA FACTOR ACTIVATOR FECR-RELATED"/>
    <property type="match status" value="1"/>
</dbReference>
<dbReference type="InterPro" id="IPR032508">
    <property type="entry name" value="FecR_C"/>
</dbReference>
<keyword evidence="1" id="KW-0472">Membrane</keyword>
<keyword evidence="1" id="KW-0812">Transmembrane</keyword>
<dbReference type="PANTHER" id="PTHR30273:SF2">
    <property type="entry name" value="PROTEIN FECR"/>
    <property type="match status" value="1"/>
</dbReference>
<dbReference type="RefSeq" id="WP_254154416.1">
    <property type="nucleotide sequence ID" value="NZ_JAHESD010000031.1"/>
</dbReference>
<evidence type="ECO:0000259" key="3">
    <source>
        <dbReference type="Pfam" id="PF16344"/>
    </source>
</evidence>
<comment type="caution">
    <text evidence="4">The sequence shown here is derived from an EMBL/GenBank/DDBJ whole genome shotgun (WGS) entry which is preliminary data.</text>
</comment>
<dbReference type="InterPro" id="IPR006860">
    <property type="entry name" value="FecR"/>
</dbReference>
<evidence type="ECO:0000313" key="5">
    <source>
        <dbReference type="Proteomes" id="UP000772618"/>
    </source>
</evidence>
<dbReference type="Pfam" id="PF16344">
    <property type="entry name" value="FecR_C"/>
    <property type="match status" value="1"/>
</dbReference>
<evidence type="ECO:0000259" key="2">
    <source>
        <dbReference type="Pfam" id="PF04773"/>
    </source>
</evidence>
<dbReference type="Gene3D" id="2.60.120.1440">
    <property type="match status" value="1"/>
</dbReference>
<sequence length="312" mass="34963">MGNTKYDDLMKRWLTNQVTETERIKIEAWLDSIDEGDADDLEMTDQEAEEIFNRITSNSDNIREIRSFKPESIRKKNRPRWILQIAASLFLVAVATYTIWTIADPPVAAIKKITLNDGSLVWVRGDSKLSYSESAEGRFADLDGEALFEVAKDPTRPFTIRYKDVNARVVGTSFSLKTGDSLQLVVLTGTVNLSSAADKEGLNILMNEKAIYTAHSGIKKFSLLQNEAQAVIADTEYNMNFTNATFDEVIEKIERKFDVRITLSDNSIGECHLNLDITDHSLESSLQMITSVLNVAYLINGDQIIFTGTGCK</sequence>
<proteinExistence type="predicted"/>
<evidence type="ECO:0000313" key="4">
    <source>
        <dbReference type="EMBL" id="MBT1704454.1"/>
    </source>
</evidence>
<keyword evidence="5" id="KW-1185">Reference proteome</keyword>
<dbReference type="PIRSF" id="PIRSF018266">
    <property type="entry name" value="FecR"/>
    <property type="match status" value="1"/>
</dbReference>
<dbReference type="Gene3D" id="3.55.50.30">
    <property type="match status" value="1"/>
</dbReference>
<evidence type="ECO:0000256" key="1">
    <source>
        <dbReference type="SAM" id="Phobius"/>
    </source>
</evidence>
<feature type="transmembrane region" description="Helical" evidence="1">
    <location>
        <begin position="81"/>
        <end position="103"/>
    </location>
</feature>
<gene>
    <name evidence="4" type="ORF">KK060_14260</name>
</gene>
<dbReference type="Proteomes" id="UP000772618">
    <property type="component" value="Unassembled WGS sequence"/>
</dbReference>
<dbReference type="EMBL" id="JAHESD010000031">
    <property type="protein sequence ID" value="MBT1704454.1"/>
    <property type="molecule type" value="Genomic_DNA"/>
</dbReference>
<dbReference type="InterPro" id="IPR012373">
    <property type="entry name" value="Ferrdict_sens_TM"/>
</dbReference>
<name>A0ABS5VSP9_9BACT</name>
<feature type="domain" description="Protein FecR C-terminal" evidence="3">
    <location>
        <begin position="239"/>
        <end position="305"/>
    </location>
</feature>
<accession>A0ABS5VSP9</accession>
<reference evidence="4 5" key="1">
    <citation type="submission" date="2021-05" db="EMBL/GenBank/DDBJ databases">
        <title>A Polyphasic approach of four new species of the genus Ohtaekwangia: Ohtaekwangia histidinii sp. nov., Ohtaekwangia cretensis sp. nov., Ohtaekwangia indiensis sp. nov., Ohtaekwangia reichenbachii sp. nov. from diverse environment.</title>
        <authorList>
            <person name="Octaviana S."/>
        </authorList>
    </citation>
    <scope>NUCLEOTIDE SEQUENCE [LARGE SCALE GENOMIC DNA]</scope>
    <source>
        <strain evidence="4 5">PWU20</strain>
    </source>
</reference>
<feature type="domain" description="FecR protein" evidence="2">
    <location>
        <begin position="109"/>
        <end position="192"/>
    </location>
</feature>
<protein>
    <submittedName>
        <fullName evidence="4">FecR domain-containing protein</fullName>
    </submittedName>
</protein>